<dbReference type="PANTHER" id="PTHR14187:SF5">
    <property type="entry name" value="HEAT SHOCK 70 KDA PROTEIN 12A"/>
    <property type="match status" value="1"/>
</dbReference>
<dbReference type="RefSeq" id="XP_003198604.1">
    <property type="nucleotide sequence ID" value="XM_003198556.6"/>
</dbReference>
<keyword evidence="3" id="KW-0067">ATP-binding</keyword>
<dbReference type="HOGENOM" id="CLU_009958_5_3_1"/>
<dbReference type="Ensembl" id="ENSDART00000153262.3">
    <property type="protein sequence ID" value="ENSDARP00000127155.2"/>
    <property type="gene ID" value="ENSDARG00000096726.3"/>
</dbReference>
<evidence type="ECO:0000256" key="3">
    <source>
        <dbReference type="ARBA" id="ARBA00022840"/>
    </source>
</evidence>
<dbReference type="Pfam" id="PF00012">
    <property type="entry name" value="HSP70"/>
    <property type="match status" value="1"/>
</dbReference>
<dbReference type="CTD" id="559237"/>
<dbReference type="AGR" id="ZFIN:ZDB-GENE-061009-20"/>
<reference evidence="4 5" key="1">
    <citation type="journal article" date="2013" name="Nature">
        <title>The zebrafish reference genome sequence and its relationship to the human genome.</title>
        <authorList>
            <consortium name="Genome Reference Consortium Zebrafish"/>
            <person name="Howe K."/>
            <person name="Clark M.D."/>
            <person name="Torroja C.F."/>
            <person name="Torrance J."/>
            <person name="Berthelot C."/>
            <person name="Muffato M."/>
            <person name="Collins J.E."/>
            <person name="Humphray S."/>
            <person name="McLaren K."/>
            <person name="Matthews L."/>
            <person name="McLaren S."/>
            <person name="Sealy I."/>
            <person name="Caccamo M."/>
            <person name="Churcher C."/>
            <person name="Scott C."/>
            <person name="Barrett J.C."/>
            <person name="Koch R."/>
            <person name="Rauch G.J."/>
            <person name="White S."/>
            <person name="Chow W."/>
            <person name="Kilian B."/>
            <person name="Quintais L.T."/>
            <person name="Guerra-Assuncao J.A."/>
            <person name="Zhou Y."/>
            <person name="Gu Y."/>
            <person name="Yen J."/>
            <person name="Vogel J.H."/>
            <person name="Eyre T."/>
            <person name="Redmond S."/>
            <person name="Banerjee R."/>
            <person name="Chi J."/>
            <person name="Fu B."/>
            <person name="Langley E."/>
            <person name="Maguire S.F."/>
            <person name="Laird G.K."/>
            <person name="Lloyd D."/>
            <person name="Kenyon E."/>
            <person name="Donaldson S."/>
            <person name="Sehra H."/>
            <person name="Almeida-King J."/>
            <person name="Loveland J."/>
            <person name="Trevanion S."/>
            <person name="Jones M."/>
            <person name="Quail M."/>
            <person name="Willey D."/>
            <person name="Hunt A."/>
            <person name="Burton J."/>
            <person name="Sims S."/>
            <person name="McLay K."/>
            <person name="Plumb B."/>
            <person name="Davis J."/>
            <person name="Clee C."/>
            <person name="Oliver K."/>
            <person name="Clark R."/>
            <person name="Riddle C."/>
            <person name="Elliot D."/>
            <person name="Eliott D."/>
            <person name="Threadgold G."/>
            <person name="Harden G."/>
            <person name="Ware D."/>
            <person name="Begum S."/>
            <person name="Mortimore B."/>
            <person name="Mortimer B."/>
            <person name="Kerry G."/>
            <person name="Heath P."/>
            <person name="Phillimore B."/>
            <person name="Tracey A."/>
            <person name="Corby N."/>
            <person name="Dunn M."/>
            <person name="Johnson C."/>
            <person name="Wood J."/>
            <person name="Clark S."/>
            <person name="Pelan S."/>
            <person name="Griffiths G."/>
            <person name="Smith M."/>
            <person name="Glithero R."/>
            <person name="Howden P."/>
            <person name="Barker N."/>
            <person name="Lloyd C."/>
            <person name="Stevens C."/>
            <person name="Harley J."/>
            <person name="Holt K."/>
            <person name="Panagiotidis G."/>
            <person name="Lovell J."/>
            <person name="Beasley H."/>
            <person name="Henderson C."/>
            <person name="Gordon D."/>
            <person name="Auger K."/>
            <person name="Wright D."/>
            <person name="Collins J."/>
            <person name="Raisen C."/>
            <person name="Dyer L."/>
            <person name="Leung K."/>
            <person name="Robertson L."/>
            <person name="Ambridge K."/>
            <person name="Leongamornlert D."/>
            <person name="McGuire S."/>
            <person name="Gilderthorp R."/>
            <person name="Griffiths C."/>
            <person name="Manthravadi D."/>
            <person name="Nichol S."/>
            <person name="Barker G."/>
            <person name="Whitehead S."/>
            <person name="Kay M."/>
            <person name="Brown J."/>
            <person name="Murnane C."/>
            <person name="Gray E."/>
            <person name="Humphries M."/>
            <person name="Sycamore N."/>
            <person name="Barker D."/>
            <person name="Saunders D."/>
            <person name="Wallis J."/>
            <person name="Babbage A."/>
            <person name="Hammond S."/>
            <person name="Mashreghi-Mohammadi M."/>
            <person name="Barr L."/>
            <person name="Martin S."/>
            <person name="Wray P."/>
            <person name="Ellington A."/>
            <person name="Matthews N."/>
            <person name="Ellwood M."/>
            <person name="Woodmansey R."/>
            <person name="Clark G."/>
            <person name="Cooper J."/>
            <person name="Cooper J."/>
            <person name="Tromans A."/>
            <person name="Grafham D."/>
            <person name="Skuce C."/>
            <person name="Pandian R."/>
            <person name="Andrews R."/>
            <person name="Harrison E."/>
            <person name="Kimberley A."/>
            <person name="Garnett J."/>
            <person name="Fosker N."/>
            <person name="Hall R."/>
            <person name="Garner P."/>
            <person name="Kelly D."/>
            <person name="Bird C."/>
            <person name="Palmer S."/>
            <person name="Gehring I."/>
            <person name="Berger A."/>
            <person name="Dooley C.M."/>
            <person name="Ersan-Urun Z."/>
            <person name="Eser C."/>
            <person name="Geiger H."/>
            <person name="Geisler M."/>
            <person name="Karotki L."/>
            <person name="Kirn A."/>
            <person name="Konantz J."/>
            <person name="Konantz M."/>
            <person name="Oberlander M."/>
            <person name="Rudolph-Geiger S."/>
            <person name="Teucke M."/>
            <person name="Lanz C."/>
            <person name="Raddatz G."/>
            <person name="Osoegawa K."/>
            <person name="Zhu B."/>
            <person name="Rapp A."/>
            <person name="Widaa S."/>
            <person name="Langford C."/>
            <person name="Yang F."/>
            <person name="Schuster S.C."/>
            <person name="Carter N.P."/>
            <person name="Harrow J."/>
            <person name="Ning Z."/>
            <person name="Herrero J."/>
            <person name="Searle S.M."/>
            <person name="Enright A."/>
            <person name="Geisler R."/>
            <person name="Plasterk R.H."/>
            <person name="Lee C."/>
            <person name="Westerfield M."/>
            <person name="de Jong P.J."/>
            <person name="Zon L.I."/>
            <person name="Postlethwait J.H."/>
            <person name="Nusslein-Volhard C."/>
            <person name="Hubbard T.J."/>
            <person name="Roest Crollius H."/>
            <person name="Rogers J."/>
            <person name="Stemple D.L."/>
        </authorList>
    </citation>
    <scope>NUCLEOTIDE SEQUENCE [LARGE SCALE GENOMIC DNA]</scope>
    <source>
        <strain evidence="4 5">Tuebingen</strain>
    </source>
</reference>
<gene>
    <name evidence="4 6 7" type="primary">hspa12a.2</name>
    <name evidence="6" type="synonym">si:dkey-61p9.4</name>
</gene>
<dbReference type="CDD" id="cd10229">
    <property type="entry name" value="ASKHA_NBD_HSP70_HSPA12"/>
    <property type="match status" value="1"/>
</dbReference>
<evidence type="ECO:0000313" key="6">
    <source>
        <dbReference type="RefSeq" id="XP_003198604.1"/>
    </source>
</evidence>
<dbReference type="SUPFAM" id="SSF53067">
    <property type="entry name" value="Actin-like ATPase domain"/>
    <property type="match status" value="2"/>
</dbReference>
<organism evidence="4">
    <name type="scientific">Danio rerio</name>
    <name type="common">Zebrafish</name>
    <name type="synonym">Brachydanio rerio</name>
    <dbReference type="NCBI Taxonomy" id="7955"/>
    <lineage>
        <taxon>Eukaryota</taxon>
        <taxon>Metazoa</taxon>
        <taxon>Chordata</taxon>
        <taxon>Craniata</taxon>
        <taxon>Vertebrata</taxon>
        <taxon>Euteleostomi</taxon>
        <taxon>Actinopterygii</taxon>
        <taxon>Neopterygii</taxon>
        <taxon>Teleostei</taxon>
        <taxon>Ostariophysi</taxon>
        <taxon>Cypriniformes</taxon>
        <taxon>Danionidae</taxon>
        <taxon>Danioninae</taxon>
        <taxon>Danio</taxon>
    </lineage>
</organism>
<dbReference type="InterPro" id="IPR013126">
    <property type="entry name" value="Hsp_70_fam"/>
</dbReference>
<dbReference type="ZFIN" id="ZDB-GENE-061009-20">
    <property type="gene designation" value="hspa12a.2"/>
</dbReference>
<dbReference type="KEGG" id="dre:559237"/>
<reference evidence="6" key="3">
    <citation type="submission" date="2025-04" db="UniProtKB">
        <authorList>
            <consortium name="RefSeq"/>
        </authorList>
    </citation>
    <scope>IDENTIFICATION</scope>
    <source>
        <strain evidence="6">Tuebingen</strain>
    </source>
</reference>
<dbReference type="SMR" id="A0A0A0MPW9"/>
<evidence type="ECO:0000256" key="1">
    <source>
        <dbReference type="ARBA" id="ARBA00007381"/>
    </source>
</evidence>
<evidence type="ECO:0000313" key="4">
    <source>
        <dbReference type="Ensembl" id="ENSDARP00000127155"/>
    </source>
</evidence>
<comment type="similarity">
    <text evidence="1">Belongs to the heat shock protein 70 family.</text>
</comment>
<evidence type="ECO:0000256" key="2">
    <source>
        <dbReference type="ARBA" id="ARBA00022741"/>
    </source>
</evidence>
<accession>A0A0A0MPW9</accession>
<dbReference type="InterPro" id="IPR043129">
    <property type="entry name" value="ATPase_NBD"/>
</dbReference>
<dbReference type="PANTHER" id="PTHR14187">
    <property type="entry name" value="ALPHA KINASE/ELONGATION FACTOR 2 KINASE"/>
    <property type="match status" value="1"/>
</dbReference>
<dbReference type="OrthoDB" id="2963168at2759"/>
<keyword evidence="2" id="KW-0547">Nucleotide-binding</keyword>
<dbReference type="OMA" id="DVQFICP"/>
<keyword evidence="6" id="KW-0346">Stress response</keyword>
<evidence type="ECO:0000313" key="5">
    <source>
        <dbReference type="Proteomes" id="UP000000437"/>
    </source>
</evidence>
<dbReference type="EMBL" id="AL935186">
    <property type="status" value="NOT_ANNOTATED_CDS"/>
    <property type="molecule type" value="Genomic_DNA"/>
</dbReference>
<evidence type="ECO:0000313" key="7">
    <source>
        <dbReference type="ZFIN" id="ZDB-GENE-061009-20"/>
    </source>
</evidence>
<dbReference type="GeneID" id="559237"/>
<dbReference type="GeneTree" id="ENSGT00940000154551"/>
<proteinExistence type="inferred from homology"/>
<protein>
    <submittedName>
        <fullName evidence="6">Heat shock 70 kDa protein 12A</fullName>
    </submittedName>
    <submittedName>
        <fullName evidence="4">Heat shock protein family A (Hsp70) member 12A.2</fullName>
    </submittedName>
</protein>
<accession>A0A8M1REZ1</accession>
<dbReference type="GO" id="GO:0140662">
    <property type="term" value="F:ATP-dependent protein folding chaperone"/>
    <property type="evidence" value="ECO:0007669"/>
    <property type="project" value="InterPro"/>
</dbReference>
<dbReference type="GO" id="GO:0005524">
    <property type="term" value="F:ATP binding"/>
    <property type="evidence" value="ECO:0007669"/>
    <property type="project" value="UniProtKB-KW"/>
</dbReference>
<dbReference type="Proteomes" id="UP000000437">
    <property type="component" value="Chromosome 4"/>
</dbReference>
<dbReference type="Gene3D" id="3.30.420.40">
    <property type="match status" value="2"/>
</dbReference>
<sequence length="571" mass="64528">MANSVLYIAIDFGTSYSGYAISFKTKQPQESILIPNWGVDYGYNTFKTPTCILFDEHETFQKFGYDAMMTYTRSTVKSQARKSFLFEHFKMELYDKEIHRDLMITAKNGGQMKALTVFSESLRYLKDHALEKVKENPTGKTFIASDVTWVLTVPAIWNAAAKQFMREAAIEAGLVIESEPERLVFALEPEAASIYCKHLPSEGYISEEACRDTLEQKPGTQYMVVDCGGGTIDITVHEVVEDGKLKELNAASGNDMGGQTVDRKFISFLKEIFSEKIYNKFEQDFPAEALKLKYDIALAKSCDQLVLIQCPVTLQELAKKEKAIESYFEGVEGAEWDEGSIIIKEDKLQSFFDESLKTTAEKLEKITSNPELNIEYMLLVGGFAECKILKKFLKERFDKCKIVCPVEPQVVIIKGAIRYAKQPKVVKSRMSALTYGIRIDAPFDKVLHKDKSNYVNSEGQTYCDVCFETFVRKGESVNCDEVRQFFFNPSHTNQTSAIFQFFSTNEKQVQFIDEPGVEPVGFFEVGMPKTDGGLSREIKLEIKFGSTEMKATATDVDSGETTSVKHDFINS</sequence>
<keyword evidence="5" id="KW-1185">Reference proteome</keyword>
<dbReference type="STRING" id="7955.ENSDARP00000127155"/>
<dbReference type="AlphaFoldDB" id="A0A0A0MPW9"/>
<dbReference type="RefSeq" id="XP_003198604.1">
    <property type="nucleotide sequence ID" value="XM_003198556.5"/>
</dbReference>
<reference evidence="4" key="2">
    <citation type="submission" date="2014-11" db="UniProtKB">
        <authorList>
            <consortium name="Ensembl"/>
        </authorList>
    </citation>
    <scope>IDENTIFICATION</scope>
    <source>
        <strain evidence="4">Tuebingen</strain>
    </source>
</reference>
<name>A0A0A0MPW9_DANRE</name>